<name>A0ABW4WGD3_9HYPH</name>
<proteinExistence type="predicted"/>
<gene>
    <name evidence="2" type="ORF">ACFSQT_19310</name>
</gene>
<protein>
    <submittedName>
        <fullName evidence="2">Uncharacterized protein</fullName>
    </submittedName>
</protein>
<dbReference type="Proteomes" id="UP001597349">
    <property type="component" value="Unassembled WGS sequence"/>
</dbReference>
<feature type="transmembrane region" description="Helical" evidence="1">
    <location>
        <begin position="70"/>
        <end position="93"/>
    </location>
</feature>
<evidence type="ECO:0000313" key="2">
    <source>
        <dbReference type="EMBL" id="MFD2055118.1"/>
    </source>
</evidence>
<reference evidence="3" key="1">
    <citation type="journal article" date="2019" name="Int. J. Syst. Evol. Microbiol.">
        <title>The Global Catalogue of Microorganisms (GCM) 10K type strain sequencing project: providing services to taxonomists for standard genome sequencing and annotation.</title>
        <authorList>
            <consortium name="The Broad Institute Genomics Platform"/>
            <consortium name="The Broad Institute Genome Sequencing Center for Infectious Disease"/>
            <person name="Wu L."/>
            <person name="Ma J."/>
        </authorList>
    </citation>
    <scope>NUCLEOTIDE SEQUENCE [LARGE SCALE GENOMIC DNA]</scope>
    <source>
        <strain evidence="3">CGMCC 1.16226</strain>
    </source>
</reference>
<accession>A0ABW4WGD3</accession>
<evidence type="ECO:0000256" key="1">
    <source>
        <dbReference type="SAM" id="Phobius"/>
    </source>
</evidence>
<feature type="transmembrane region" description="Helical" evidence="1">
    <location>
        <begin position="142"/>
        <end position="166"/>
    </location>
</feature>
<dbReference type="EMBL" id="JBHUGY010000028">
    <property type="protein sequence ID" value="MFD2055118.1"/>
    <property type="molecule type" value="Genomic_DNA"/>
</dbReference>
<dbReference type="RefSeq" id="WP_379021076.1">
    <property type="nucleotide sequence ID" value="NZ_JBHUGY010000028.1"/>
</dbReference>
<keyword evidence="1" id="KW-0812">Transmembrane</keyword>
<feature type="transmembrane region" description="Helical" evidence="1">
    <location>
        <begin position="173"/>
        <end position="191"/>
    </location>
</feature>
<organism evidence="2 3">
    <name type="scientific">Mesorhizobium calcicola</name>
    <dbReference type="NCBI Taxonomy" id="1300310"/>
    <lineage>
        <taxon>Bacteria</taxon>
        <taxon>Pseudomonadati</taxon>
        <taxon>Pseudomonadota</taxon>
        <taxon>Alphaproteobacteria</taxon>
        <taxon>Hyphomicrobiales</taxon>
        <taxon>Phyllobacteriaceae</taxon>
        <taxon>Mesorhizobium</taxon>
    </lineage>
</organism>
<keyword evidence="3" id="KW-1185">Reference proteome</keyword>
<comment type="caution">
    <text evidence="2">The sequence shown here is derived from an EMBL/GenBank/DDBJ whole genome shotgun (WGS) entry which is preliminary data.</text>
</comment>
<feature type="transmembrane region" description="Helical" evidence="1">
    <location>
        <begin position="39"/>
        <end position="58"/>
    </location>
</feature>
<keyword evidence="1" id="KW-0472">Membrane</keyword>
<sequence length="236" mass="24745">MLDANVEPCRPQIMSFPSSSNAPDVRTVQSSEAVSNVMLYRLASMAGAGSALILLVNAAKRSALIATTDFTQLLAPLAEILALGLIVGLFLAFGRRAGPLGTIAFVVNFIALASLEGVEVVINLVFSKLPLTTIMDLRAGPLGLALVASSLLFLVGTLAFAISLAVRKGVPRVPLALYFMGAVPIALRALVPEWTLDVGLVVLATAIAWLAGSLWIRASTIDDVRPESVMHLSRGA</sequence>
<keyword evidence="1" id="KW-1133">Transmembrane helix</keyword>
<feature type="transmembrane region" description="Helical" evidence="1">
    <location>
        <begin position="100"/>
        <end position="122"/>
    </location>
</feature>
<evidence type="ECO:0000313" key="3">
    <source>
        <dbReference type="Proteomes" id="UP001597349"/>
    </source>
</evidence>
<feature type="transmembrane region" description="Helical" evidence="1">
    <location>
        <begin position="197"/>
        <end position="216"/>
    </location>
</feature>